<comment type="caution">
    <text evidence="1">The sequence shown here is derived from an EMBL/GenBank/DDBJ whole genome shotgun (WGS) entry which is preliminary data.</text>
</comment>
<evidence type="ECO:0000313" key="1">
    <source>
        <dbReference type="EMBL" id="OIJ68062.1"/>
    </source>
</evidence>
<gene>
    <name evidence="1" type="ORF">WN71_009690</name>
</gene>
<reference evidence="1" key="1">
    <citation type="submission" date="2016-10" db="EMBL/GenBank/DDBJ databases">
        <title>Genome sequence of Streptomyces mangrovisoli MUSC 149.</title>
        <authorList>
            <person name="Lee L.-H."/>
            <person name="Ser H.-L."/>
        </authorList>
    </citation>
    <scope>NUCLEOTIDE SEQUENCE [LARGE SCALE GENOMIC DNA]</scope>
    <source>
        <strain evidence="1">MUSC 149</strain>
    </source>
</reference>
<evidence type="ECO:0000313" key="2">
    <source>
        <dbReference type="Proteomes" id="UP000034196"/>
    </source>
</evidence>
<sequence>MQTTSLPEDWPLHWAVSARAVPGGRLLAGFLVDLVADPSRVRHARAVCFPLTHAAHALGLTPPDLESALRALAEAELLTVHVEGPAADPDVTVTLRPVPADRAPTADDPARTLRASVTARGGTRVTAAAHPVP</sequence>
<protein>
    <submittedName>
        <fullName evidence="1">Uncharacterized protein</fullName>
    </submittedName>
</protein>
<dbReference type="Proteomes" id="UP000034196">
    <property type="component" value="Unassembled WGS sequence"/>
</dbReference>
<name>A0A1J4P3M9_9ACTN</name>
<dbReference type="EMBL" id="LAVA02000019">
    <property type="protein sequence ID" value="OIJ68062.1"/>
    <property type="molecule type" value="Genomic_DNA"/>
</dbReference>
<dbReference type="RefSeq" id="WP_046591366.1">
    <property type="nucleotide sequence ID" value="NZ_LAVA02000019.1"/>
</dbReference>
<dbReference type="AlphaFoldDB" id="A0A1J4P3M9"/>
<keyword evidence="2" id="KW-1185">Reference proteome</keyword>
<organism evidence="1 2">
    <name type="scientific">Streptomyces mangrovisoli</name>
    <dbReference type="NCBI Taxonomy" id="1428628"/>
    <lineage>
        <taxon>Bacteria</taxon>
        <taxon>Bacillati</taxon>
        <taxon>Actinomycetota</taxon>
        <taxon>Actinomycetes</taxon>
        <taxon>Kitasatosporales</taxon>
        <taxon>Streptomycetaceae</taxon>
        <taxon>Streptomyces</taxon>
    </lineage>
</organism>
<accession>A0A1J4P3M9</accession>
<proteinExistence type="predicted"/>
<dbReference type="OrthoDB" id="10006852at2"/>